<dbReference type="GO" id="GO:0003887">
    <property type="term" value="F:DNA-directed DNA polymerase activity"/>
    <property type="evidence" value="ECO:0007669"/>
    <property type="project" value="InterPro"/>
</dbReference>
<dbReference type="GO" id="GO:0032298">
    <property type="term" value="P:positive regulation of DNA-templated DNA replication initiation"/>
    <property type="evidence" value="ECO:0007669"/>
    <property type="project" value="TreeGrafter"/>
</dbReference>
<dbReference type="EMBL" id="JACCHS010000158">
    <property type="protein sequence ID" value="NYT47466.1"/>
    <property type="molecule type" value="Genomic_DNA"/>
</dbReference>
<dbReference type="GO" id="GO:0006260">
    <property type="term" value="P:DNA replication"/>
    <property type="evidence" value="ECO:0007669"/>
    <property type="project" value="InterPro"/>
</dbReference>
<dbReference type="AlphaFoldDB" id="A0A7Z0SDZ5"/>
<sequence length="143" mass="16396">MPPKVNFYVLSSQSEQGRQAFACKLAEKAFRLGFKTYIQTNSLQQAQQMDTLLWTFRPNSFVPHEIYQDTLPGTANTVIIGTQPAPVSWQHTLINLSTHCPENITQAEQIFELLDNDETQKQAGRLRYRHYQTLGITPNTHNM</sequence>
<dbReference type="PANTHER" id="PTHR38767:SF1">
    <property type="entry name" value="DNA POLYMERASE III SUBUNIT CHI"/>
    <property type="match status" value="1"/>
</dbReference>
<dbReference type="InterPro" id="IPR036768">
    <property type="entry name" value="PolIII_chi_sf"/>
</dbReference>
<proteinExistence type="predicted"/>
<dbReference type="InterPro" id="IPR007459">
    <property type="entry name" value="DNA_pol3_chi"/>
</dbReference>
<dbReference type="Pfam" id="PF04364">
    <property type="entry name" value="DNA_pol3_chi"/>
    <property type="match status" value="1"/>
</dbReference>
<dbReference type="Proteomes" id="UP000537890">
    <property type="component" value="Unassembled WGS sequence"/>
</dbReference>
<reference evidence="1 2" key="1">
    <citation type="submission" date="2020-05" db="EMBL/GenBank/DDBJ databases">
        <title>Horizontal transmission and recombination maintain forever young bacterial symbiont genomes.</title>
        <authorList>
            <person name="Russell S.L."/>
            <person name="Pepper-Tunick E."/>
            <person name="Svedberg J."/>
            <person name="Byrne A."/>
            <person name="Ruelas Castillo J."/>
            <person name="Vollmers C."/>
            <person name="Beinart R.A."/>
            <person name="Corbett-Detig R."/>
        </authorList>
    </citation>
    <scope>NUCLEOTIDE SEQUENCE [LARGE SCALE GENOMIC DNA]</scope>
    <source>
        <strain evidence="1">4727-3</strain>
    </source>
</reference>
<accession>A0A7Z0SDZ5</accession>
<organism evidence="1 2">
    <name type="scientific">Candidatus Methanofishera endochildressiae</name>
    <dbReference type="NCBI Taxonomy" id="2738884"/>
    <lineage>
        <taxon>Bacteria</taxon>
        <taxon>Pseudomonadati</taxon>
        <taxon>Pseudomonadota</taxon>
        <taxon>Gammaproteobacteria</taxon>
        <taxon>Candidatus Methanofishera</taxon>
    </lineage>
</organism>
<protein>
    <submittedName>
        <fullName evidence="1">DNA polymerase III subunit chi</fullName>
    </submittedName>
</protein>
<evidence type="ECO:0000313" key="2">
    <source>
        <dbReference type="Proteomes" id="UP000537890"/>
    </source>
</evidence>
<dbReference type="SUPFAM" id="SSF102400">
    <property type="entry name" value="DNA polymerase III chi subunit"/>
    <property type="match status" value="1"/>
</dbReference>
<dbReference type="GO" id="GO:0003677">
    <property type="term" value="F:DNA binding"/>
    <property type="evidence" value="ECO:0007669"/>
    <property type="project" value="InterPro"/>
</dbReference>
<dbReference type="Gene3D" id="3.40.50.10110">
    <property type="entry name" value="DNA polymerase III subunit chi"/>
    <property type="match status" value="1"/>
</dbReference>
<evidence type="ECO:0000313" key="1">
    <source>
        <dbReference type="EMBL" id="NYT47466.1"/>
    </source>
</evidence>
<comment type="caution">
    <text evidence="1">The sequence shown here is derived from an EMBL/GenBank/DDBJ whole genome shotgun (WGS) entry which is preliminary data.</text>
</comment>
<name>A0A7Z0SDZ5_9GAMM</name>
<dbReference type="PANTHER" id="PTHR38767">
    <property type="entry name" value="DNA POLYMERASE III SUBUNIT CHI"/>
    <property type="match status" value="1"/>
</dbReference>
<gene>
    <name evidence="1" type="ORF">H0A75_07740</name>
</gene>